<feature type="signal peptide" evidence="7">
    <location>
        <begin position="1"/>
        <end position="27"/>
    </location>
</feature>
<proteinExistence type="inferred from homology"/>
<dbReference type="Proteomes" id="UP000823824">
    <property type="component" value="Unassembled WGS sequence"/>
</dbReference>
<evidence type="ECO:0000256" key="3">
    <source>
        <dbReference type="ARBA" id="ARBA00012663"/>
    </source>
</evidence>
<dbReference type="PROSITE" id="PS51257">
    <property type="entry name" value="PROKAR_LIPOPROTEIN"/>
    <property type="match status" value="1"/>
</dbReference>
<dbReference type="InterPro" id="IPR019800">
    <property type="entry name" value="Glyco_hydro_3_AS"/>
</dbReference>
<keyword evidence="7" id="KW-0732">Signal</keyword>
<evidence type="ECO:0000259" key="8">
    <source>
        <dbReference type="Pfam" id="PF00933"/>
    </source>
</evidence>
<dbReference type="InterPro" id="IPR036962">
    <property type="entry name" value="Glyco_hydro_3_N_sf"/>
</dbReference>
<dbReference type="PANTHER" id="PTHR30480:SF13">
    <property type="entry name" value="BETA-HEXOSAMINIDASE"/>
    <property type="match status" value="1"/>
</dbReference>
<dbReference type="GO" id="GO:0005975">
    <property type="term" value="P:carbohydrate metabolic process"/>
    <property type="evidence" value="ECO:0007669"/>
    <property type="project" value="InterPro"/>
</dbReference>
<comment type="caution">
    <text evidence="9">The sequence shown here is derived from an EMBL/GenBank/DDBJ whole genome shotgun (WGS) entry which is preliminary data.</text>
</comment>
<dbReference type="EMBL" id="DWZJ01000059">
    <property type="protein sequence ID" value="HJB13491.1"/>
    <property type="molecule type" value="Genomic_DNA"/>
</dbReference>
<dbReference type="InterPro" id="IPR050226">
    <property type="entry name" value="NagZ_Beta-hexosaminidase"/>
</dbReference>
<dbReference type="Pfam" id="PF00933">
    <property type="entry name" value="Glyco_hydro_3"/>
    <property type="match status" value="1"/>
</dbReference>
<evidence type="ECO:0000313" key="10">
    <source>
        <dbReference type="Proteomes" id="UP000823824"/>
    </source>
</evidence>
<dbReference type="GO" id="GO:0004563">
    <property type="term" value="F:beta-N-acetylhexosaminidase activity"/>
    <property type="evidence" value="ECO:0007669"/>
    <property type="project" value="UniProtKB-EC"/>
</dbReference>
<feature type="compositionally biased region" description="Low complexity" evidence="6">
    <location>
        <begin position="23"/>
        <end position="38"/>
    </location>
</feature>
<evidence type="ECO:0000256" key="4">
    <source>
        <dbReference type="ARBA" id="ARBA00022801"/>
    </source>
</evidence>
<name>A0A9D2RS87_9FIRM</name>
<evidence type="ECO:0000256" key="6">
    <source>
        <dbReference type="SAM" id="MobiDB-lite"/>
    </source>
</evidence>
<dbReference type="AlphaFoldDB" id="A0A9D2RS87"/>
<comment type="similarity">
    <text evidence="2">Belongs to the glycosyl hydrolase 3 family.</text>
</comment>
<evidence type="ECO:0000256" key="5">
    <source>
        <dbReference type="ARBA" id="ARBA00023295"/>
    </source>
</evidence>
<evidence type="ECO:0000256" key="2">
    <source>
        <dbReference type="ARBA" id="ARBA00005336"/>
    </source>
</evidence>
<sequence length="394" mass="41458">MKRLLAAAMTALTLLMLAACGSSPAEEAPQEPAASQVQEEPETPPEPTPEELAAQQIEDLLSSLTLEEKVGQLFFVQVPDADAAADVSTHHLGGYILFGRDTADKTADALIQTIQSYQDAAAADTGIPLLIGVDEEGGTVVRVSSNPHLRASKFRSPQRAHADGGMEAVLADTREKDILLSALGFNVNLAPVADVSTDPGDFIYDRTLGQDAAATADYVSQVVTQMSGDGMGSVLKHFPGYGNNIDTHTGIAVDERPLEDFTNADFLPFQAGTEAGGGRTAVLVSHNIMAAVDDTLPASLSPAVHDLLREQLGFDGVVMTDDLAMEAVAAYSADGAVAVMALEAGNDLIITTDYRTQIPKVIEAVEGGTLSEDTIDTACRRVLTWKQALGLIGR</sequence>
<keyword evidence="5" id="KW-0326">Glycosidase</keyword>
<gene>
    <name evidence="9" type="ORF">H9787_07250</name>
</gene>
<feature type="domain" description="Glycoside hydrolase family 3 N-terminal" evidence="8">
    <location>
        <begin position="65"/>
        <end position="384"/>
    </location>
</feature>
<evidence type="ECO:0000313" key="9">
    <source>
        <dbReference type="EMBL" id="HJB13491.1"/>
    </source>
</evidence>
<keyword evidence="4" id="KW-0378">Hydrolase</keyword>
<feature type="region of interest" description="Disordered" evidence="6">
    <location>
        <begin position="23"/>
        <end position="50"/>
    </location>
</feature>
<evidence type="ECO:0000256" key="1">
    <source>
        <dbReference type="ARBA" id="ARBA00001231"/>
    </source>
</evidence>
<comment type="catalytic activity">
    <reaction evidence="1">
        <text>Hydrolysis of terminal non-reducing N-acetyl-D-hexosamine residues in N-acetyl-beta-D-hexosaminides.</text>
        <dbReference type="EC" id="3.2.1.52"/>
    </reaction>
</comment>
<dbReference type="SUPFAM" id="SSF51445">
    <property type="entry name" value="(Trans)glycosidases"/>
    <property type="match status" value="1"/>
</dbReference>
<reference evidence="9" key="2">
    <citation type="submission" date="2021-04" db="EMBL/GenBank/DDBJ databases">
        <authorList>
            <person name="Gilroy R."/>
        </authorList>
    </citation>
    <scope>NUCLEOTIDE SEQUENCE</scope>
    <source>
        <strain evidence="9">ChiBcec18-1249</strain>
    </source>
</reference>
<dbReference type="InterPro" id="IPR017853">
    <property type="entry name" value="GH"/>
</dbReference>
<dbReference type="GO" id="GO:0009254">
    <property type="term" value="P:peptidoglycan turnover"/>
    <property type="evidence" value="ECO:0007669"/>
    <property type="project" value="TreeGrafter"/>
</dbReference>
<evidence type="ECO:0000256" key="7">
    <source>
        <dbReference type="SAM" id="SignalP"/>
    </source>
</evidence>
<organism evidence="9 10">
    <name type="scientific">Candidatus Oscillibacter excrementigallinarum</name>
    <dbReference type="NCBI Taxonomy" id="2838716"/>
    <lineage>
        <taxon>Bacteria</taxon>
        <taxon>Bacillati</taxon>
        <taxon>Bacillota</taxon>
        <taxon>Clostridia</taxon>
        <taxon>Eubacteriales</taxon>
        <taxon>Oscillospiraceae</taxon>
        <taxon>Oscillibacter</taxon>
    </lineage>
</organism>
<dbReference type="EC" id="3.2.1.52" evidence="3"/>
<protein>
    <recommendedName>
        <fullName evidence="3">beta-N-acetylhexosaminidase</fullName>
        <ecNumber evidence="3">3.2.1.52</ecNumber>
    </recommendedName>
</protein>
<dbReference type="Gene3D" id="3.20.20.300">
    <property type="entry name" value="Glycoside hydrolase, family 3, N-terminal domain"/>
    <property type="match status" value="1"/>
</dbReference>
<accession>A0A9D2RS87</accession>
<dbReference type="PROSITE" id="PS00775">
    <property type="entry name" value="GLYCOSYL_HYDROL_F3"/>
    <property type="match status" value="1"/>
</dbReference>
<dbReference type="PANTHER" id="PTHR30480">
    <property type="entry name" value="BETA-HEXOSAMINIDASE-RELATED"/>
    <property type="match status" value="1"/>
</dbReference>
<feature type="chain" id="PRO_5039718664" description="beta-N-acetylhexosaminidase" evidence="7">
    <location>
        <begin position="28"/>
        <end position="394"/>
    </location>
</feature>
<reference evidence="9" key="1">
    <citation type="journal article" date="2021" name="PeerJ">
        <title>Extensive microbial diversity within the chicken gut microbiome revealed by metagenomics and culture.</title>
        <authorList>
            <person name="Gilroy R."/>
            <person name="Ravi A."/>
            <person name="Getino M."/>
            <person name="Pursley I."/>
            <person name="Horton D.L."/>
            <person name="Alikhan N.F."/>
            <person name="Baker D."/>
            <person name="Gharbi K."/>
            <person name="Hall N."/>
            <person name="Watson M."/>
            <person name="Adriaenssens E.M."/>
            <person name="Foster-Nyarko E."/>
            <person name="Jarju S."/>
            <person name="Secka A."/>
            <person name="Antonio M."/>
            <person name="Oren A."/>
            <person name="Chaudhuri R.R."/>
            <person name="La Ragione R."/>
            <person name="Hildebrand F."/>
            <person name="Pallen M.J."/>
        </authorList>
    </citation>
    <scope>NUCLEOTIDE SEQUENCE</scope>
    <source>
        <strain evidence="9">ChiBcec18-1249</strain>
    </source>
</reference>
<dbReference type="InterPro" id="IPR001764">
    <property type="entry name" value="Glyco_hydro_3_N"/>
</dbReference>